<evidence type="ECO:0000313" key="3">
    <source>
        <dbReference type="EMBL" id="PWG61192.1"/>
    </source>
</evidence>
<dbReference type="AlphaFoldDB" id="A0A2U2MWJ6"/>
<dbReference type="InterPro" id="IPR000182">
    <property type="entry name" value="GNAT_dom"/>
</dbReference>
<protein>
    <submittedName>
        <fullName evidence="3">GNAT family N-acetyltransferase</fullName>
    </submittedName>
</protein>
<keyword evidence="3" id="KW-0808">Transferase</keyword>
<gene>
    <name evidence="3" type="ORF">DEM34_17580</name>
</gene>
<dbReference type="Proteomes" id="UP000245474">
    <property type="component" value="Unassembled WGS sequence"/>
</dbReference>
<keyword evidence="4" id="KW-1185">Reference proteome</keyword>
<name>A0A2U2MWJ6_9GAMM</name>
<dbReference type="InterPro" id="IPR016181">
    <property type="entry name" value="Acyl_CoA_acyltransferase"/>
</dbReference>
<proteinExistence type="predicted"/>
<feature type="domain" description="N-acetyltransferase" evidence="2">
    <location>
        <begin position="54"/>
        <end position="201"/>
    </location>
</feature>
<dbReference type="GO" id="GO:0016747">
    <property type="term" value="F:acyltransferase activity, transferring groups other than amino-acyl groups"/>
    <property type="evidence" value="ECO:0007669"/>
    <property type="project" value="InterPro"/>
</dbReference>
<dbReference type="CDD" id="cd04301">
    <property type="entry name" value="NAT_SF"/>
    <property type="match status" value="1"/>
</dbReference>
<comment type="caution">
    <text evidence="3">The sequence shown here is derived from an EMBL/GenBank/DDBJ whole genome shotgun (WGS) entry which is preliminary data.</text>
</comment>
<dbReference type="EMBL" id="QFFI01000044">
    <property type="protein sequence ID" value="PWG61192.1"/>
    <property type="molecule type" value="Genomic_DNA"/>
</dbReference>
<evidence type="ECO:0000259" key="2">
    <source>
        <dbReference type="PROSITE" id="PS51186"/>
    </source>
</evidence>
<accession>A0A2U2MWJ6</accession>
<evidence type="ECO:0000256" key="1">
    <source>
        <dbReference type="SAM" id="MobiDB-lite"/>
    </source>
</evidence>
<evidence type="ECO:0000313" key="4">
    <source>
        <dbReference type="Proteomes" id="UP000245474"/>
    </source>
</evidence>
<feature type="region of interest" description="Disordered" evidence="1">
    <location>
        <begin position="1"/>
        <end position="24"/>
    </location>
</feature>
<dbReference type="PROSITE" id="PS51186">
    <property type="entry name" value="GNAT"/>
    <property type="match status" value="1"/>
</dbReference>
<reference evidence="3 4" key="1">
    <citation type="submission" date="2018-05" db="EMBL/GenBank/DDBJ databases">
        <title>Spiribacter halobius sp. nov., a moderately halophilic bacterium isolated from marine solar saltern.</title>
        <authorList>
            <person name="Zheng W.-S."/>
            <person name="Lu D.-C."/>
            <person name="Du Z.-J."/>
        </authorList>
    </citation>
    <scope>NUCLEOTIDE SEQUENCE [LARGE SCALE GENOMIC DNA]</scope>
    <source>
        <strain evidence="3 4">E85</strain>
    </source>
</reference>
<dbReference type="Gene3D" id="3.40.630.30">
    <property type="match status" value="1"/>
</dbReference>
<dbReference type="SUPFAM" id="SSF55729">
    <property type="entry name" value="Acyl-CoA N-acyltransferases (Nat)"/>
    <property type="match status" value="1"/>
</dbReference>
<sequence>MSCTATVASAARRTGRRFAREPKAPGRALCEYPDVQAIEWPLNRSTQPVSQAAQRVRPERPGDEPAIARVNEAAFGRPDEARLVAALRATASPFVSLVAEDADSALTGHIAFSPVTVGHEEGLSVMALAPMAVMPARQRSGVGTALIQHGLSACRAIGVGAVVVLGHADYYARFGFAPASRFGLRCPYDAPEEAFMAIELIAGYLEGIEGTVAFHAAFADL</sequence>
<dbReference type="Pfam" id="PF13527">
    <property type="entry name" value="Acetyltransf_9"/>
    <property type="match status" value="1"/>
</dbReference>
<dbReference type="OrthoDB" id="9797178at2"/>
<organism evidence="3 4">
    <name type="scientific">Sediminicurvatus halobius</name>
    <dbReference type="NCBI Taxonomy" id="2182432"/>
    <lineage>
        <taxon>Bacteria</taxon>
        <taxon>Pseudomonadati</taxon>
        <taxon>Pseudomonadota</taxon>
        <taxon>Gammaproteobacteria</taxon>
        <taxon>Chromatiales</taxon>
        <taxon>Ectothiorhodospiraceae</taxon>
        <taxon>Sediminicurvatus</taxon>
    </lineage>
</organism>